<sequence length="106" mass="11496">MSDTLARVTATIESRKGADASDSYVAKLFAKGQDAILKKIGEEATELVMAAKDGHRDQIVYEATDLLFHTMVLLAHHGLSLDDVRTELARREGLSGLAEKAARKEG</sequence>
<dbReference type="InterPro" id="IPR021130">
    <property type="entry name" value="PRib-ATP_PPHydrolase-like"/>
</dbReference>
<keyword evidence="6 10" id="KW-0547">Nucleotide-binding</keyword>
<evidence type="ECO:0000313" key="12">
    <source>
        <dbReference type="Proteomes" id="UP001595556"/>
    </source>
</evidence>
<proteinExistence type="inferred from homology"/>
<evidence type="ECO:0000256" key="7">
    <source>
        <dbReference type="ARBA" id="ARBA00022801"/>
    </source>
</evidence>
<keyword evidence="8 10" id="KW-0067">ATP-binding</keyword>
<evidence type="ECO:0000256" key="5">
    <source>
        <dbReference type="ARBA" id="ARBA00022605"/>
    </source>
</evidence>
<protein>
    <recommendedName>
        <fullName evidence="10">Phosphoribosyl-ATP pyrophosphatase</fullName>
        <shortName evidence="10">PRA-PH</shortName>
        <ecNumber evidence="10">3.6.1.31</ecNumber>
    </recommendedName>
</protein>
<dbReference type="NCBIfam" id="TIGR03188">
    <property type="entry name" value="histidine_hisI"/>
    <property type="match status" value="1"/>
</dbReference>
<comment type="similarity">
    <text evidence="10">Belongs to the PRA-PH family.</text>
</comment>
<evidence type="ECO:0000313" key="11">
    <source>
        <dbReference type="EMBL" id="MFC3147696.1"/>
    </source>
</evidence>
<dbReference type="EMBL" id="JBHRTI010000004">
    <property type="protein sequence ID" value="MFC3147696.1"/>
    <property type="molecule type" value="Genomic_DNA"/>
</dbReference>
<dbReference type="GO" id="GO:0004636">
    <property type="term" value="F:phosphoribosyl-ATP diphosphatase activity"/>
    <property type="evidence" value="ECO:0007669"/>
    <property type="project" value="UniProtKB-EC"/>
</dbReference>
<dbReference type="EC" id="3.6.1.31" evidence="10"/>
<keyword evidence="7 10" id="KW-0378">Hydrolase</keyword>
<dbReference type="Pfam" id="PF01503">
    <property type="entry name" value="PRA-PH"/>
    <property type="match status" value="1"/>
</dbReference>
<gene>
    <name evidence="10" type="primary">hisE</name>
    <name evidence="11" type="ORF">ACFOEN_08585</name>
</gene>
<evidence type="ECO:0000256" key="6">
    <source>
        <dbReference type="ARBA" id="ARBA00022741"/>
    </source>
</evidence>
<dbReference type="PANTHER" id="PTHR42945:SF9">
    <property type="entry name" value="HISTIDINE BIOSYNTHESIS BIFUNCTIONAL PROTEIN HISIE"/>
    <property type="match status" value="1"/>
</dbReference>
<keyword evidence="12" id="KW-1185">Reference proteome</keyword>
<keyword evidence="5 10" id="KW-0028">Amino-acid biosynthesis</keyword>
<dbReference type="Gene3D" id="1.10.287.1080">
    <property type="entry name" value="MazG-like"/>
    <property type="match status" value="1"/>
</dbReference>
<dbReference type="SUPFAM" id="SSF101386">
    <property type="entry name" value="all-alpha NTP pyrophosphatases"/>
    <property type="match status" value="1"/>
</dbReference>
<dbReference type="Proteomes" id="UP001595556">
    <property type="component" value="Unassembled WGS sequence"/>
</dbReference>
<evidence type="ECO:0000256" key="8">
    <source>
        <dbReference type="ARBA" id="ARBA00022840"/>
    </source>
</evidence>
<comment type="caution">
    <text evidence="11">The sequence shown here is derived from an EMBL/GenBank/DDBJ whole genome shotgun (WGS) entry which is preliminary data.</text>
</comment>
<evidence type="ECO:0000256" key="2">
    <source>
        <dbReference type="ARBA" id="ARBA00004496"/>
    </source>
</evidence>
<organism evidence="11 12">
    <name type="scientific">Piscinibacterium candidicorallinum</name>
    <dbReference type="NCBI Taxonomy" id="1793872"/>
    <lineage>
        <taxon>Bacteria</taxon>
        <taxon>Pseudomonadati</taxon>
        <taxon>Pseudomonadota</taxon>
        <taxon>Betaproteobacteria</taxon>
        <taxon>Burkholderiales</taxon>
        <taxon>Piscinibacterium</taxon>
    </lineage>
</organism>
<dbReference type="HAMAP" id="MF_01020">
    <property type="entry name" value="HisE"/>
    <property type="match status" value="1"/>
</dbReference>
<dbReference type="InterPro" id="IPR008179">
    <property type="entry name" value="HisE"/>
</dbReference>
<comment type="subcellular location">
    <subcellularLocation>
        <location evidence="2 10">Cytoplasm</location>
    </subcellularLocation>
</comment>
<dbReference type="RefSeq" id="WP_377303007.1">
    <property type="nucleotide sequence ID" value="NZ_CP180191.1"/>
</dbReference>
<dbReference type="CDD" id="cd11534">
    <property type="entry name" value="NTP-PPase_HisIE_like"/>
    <property type="match status" value="1"/>
</dbReference>
<dbReference type="PANTHER" id="PTHR42945">
    <property type="entry name" value="HISTIDINE BIOSYNTHESIS BIFUNCTIONAL PROTEIN"/>
    <property type="match status" value="1"/>
</dbReference>
<evidence type="ECO:0000256" key="3">
    <source>
        <dbReference type="ARBA" id="ARBA00005204"/>
    </source>
</evidence>
<evidence type="ECO:0000256" key="4">
    <source>
        <dbReference type="ARBA" id="ARBA00022490"/>
    </source>
</evidence>
<keyword evidence="9 10" id="KW-0368">Histidine biosynthesis</keyword>
<comment type="catalytic activity">
    <reaction evidence="1 10">
        <text>1-(5-phospho-beta-D-ribosyl)-ATP + H2O = 1-(5-phospho-beta-D-ribosyl)-5'-AMP + diphosphate + H(+)</text>
        <dbReference type="Rhea" id="RHEA:22828"/>
        <dbReference type="ChEBI" id="CHEBI:15377"/>
        <dbReference type="ChEBI" id="CHEBI:15378"/>
        <dbReference type="ChEBI" id="CHEBI:33019"/>
        <dbReference type="ChEBI" id="CHEBI:59457"/>
        <dbReference type="ChEBI" id="CHEBI:73183"/>
        <dbReference type="EC" id="3.6.1.31"/>
    </reaction>
</comment>
<keyword evidence="4 10" id="KW-0963">Cytoplasm</keyword>
<accession>A0ABV7H505</accession>
<reference evidence="12" key="1">
    <citation type="journal article" date="2019" name="Int. J. Syst. Evol. Microbiol.">
        <title>The Global Catalogue of Microorganisms (GCM) 10K type strain sequencing project: providing services to taxonomists for standard genome sequencing and annotation.</title>
        <authorList>
            <consortium name="The Broad Institute Genomics Platform"/>
            <consortium name="The Broad Institute Genome Sequencing Center for Infectious Disease"/>
            <person name="Wu L."/>
            <person name="Ma J."/>
        </authorList>
    </citation>
    <scope>NUCLEOTIDE SEQUENCE [LARGE SCALE GENOMIC DNA]</scope>
    <source>
        <strain evidence="12">KCTC 52168</strain>
    </source>
</reference>
<name>A0ABV7H505_9BURK</name>
<evidence type="ECO:0000256" key="10">
    <source>
        <dbReference type="HAMAP-Rule" id="MF_01020"/>
    </source>
</evidence>
<evidence type="ECO:0000256" key="1">
    <source>
        <dbReference type="ARBA" id="ARBA00001460"/>
    </source>
</evidence>
<evidence type="ECO:0000256" key="9">
    <source>
        <dbReference type="ARBA" id="ARBA00023102"/>
    </source>
</evidence>
<comment type="pathway">
    <text evidence="3 10">Amino-acid biosynthesis; L-histidine biosynthesis; L-histidine from 5-phospho-alpha-D-ribose 1-diphosphate: step 2/9.</text>
</comment>
<dbReference type="NCBIfam" id="NF001611">
    <property type="entry name" value="PRK00400.1-3"/>
    <property type="match status" value="1"/>
</dbReference>
<dbReference type="NCBIfam" id="NF001613">
    <property type="entry name" value="PRK00400.1-5"/>
    <property type="match status" value="1"/>
</dbReference>